<dbReference type="GO" id="GO:0006623">
    <property type="term" value="P:protein targeting to vacuole"/>
    <property type="evidence" value="ECO:0007669"/>
    <property type="project" value="TreeGrafter"/>
</dbReference>
<evidence type="ECO:0000256" key="5">
    <source>
        <dbReference type="ARBA" id="ARBA00022927"/>
    </source>
</evidence>
<dbReference type="GO" id="GO:0010008">
    <property type="term" value="C:endosome membrane"/>
    <property type="evidence" value="ECO:0007669"/>
    <property type="project" value="TreeGrafter"/>
</dbReference>
<keyword evidence="5" id="KW-0653">Protein transport</keyword>
<keyword evidence="6" id="KW-0472">Membrane</keyword>
<evidence type="ECO:0000313" key="7">
    <source>
        <dbReference type="EMBL" id="GFD63006.1"/>
    </source>
</evidence>
<proteinExistence type="inferred from homology"/>
<gene>
    <name evidence="7" type="ORF">Tci_934975</name>
</gene>
<keyword evidence="3" id="KW-0813">Transport</keyword>
<keyword evidence="4" id="KW-0677">Repeat</keyword>
<dbReference type="InterPro" id="IPR017105">
    <property type="entry name" value="AP3_complex_dsu"/>
</dbReference>
<comment type="subcellular location">
    <subcellularLocation>
        <location evidence="1">Endomembrane system</location>
    </subcellularLocation>
</comment>
<dbReference type="EMBL" id="BKCJ011955537">
    <property type="protein sequence ID" value="GFD63006.1"/>
    <property type="molecule type" value="Genomic_DNA"/>
</dbReference>
<comment type="similarity">
    <text evidence="2">Belongs to the adaptor complexes large subunit family.</text>
</comment>
<protein>
    <submittedName>
        <fullName evidence="7">AP-3 complex subunit delta</fullName>
    </submittedName>
</protein>
<comment type="caution">
    <text evidence="7">The sequence shown here is derived from an EMBL/GenBank/DDBJ whole genome shotgun (WGS) entry which is preliminary data.</text>
</comment>
<evidence type="ECO:0000256" key="3">
    <source>
        <dbReference type="ARBA" id="ARBA00022448"/>
    </source>
</evidence>
<dbReference type="GO" id="GO:0006896">
    <property type="term" value="P:Golgi to vacuole transport"/>
    <property type="evidence" value="ECO:0007669"/>
    <property type="project" value="TreeGrafter"/>
</dbReference>
<evidence type="ECO:0000256" key="6">
    <source>
        <dbReference type="ARBA" id="ARBA00023136"/>
    </source>
</evidence>
<sequence>PELVRVGRDLLIDPALLGNPFIHRILSAAAWVAGEYVRFSRNPSEIMEALLQPRT</sequence>
<feature type="non-terminal residue" evidence="7">
    <location>
        <position position="55"/>
    </location>
</feature>
<evidence type="ECO:0000256" key="1">
    <source>
        <dbReference type="ARBA" id="ARBA00004308"/>
    </source>
</evidence>
<feature type="non-terminal residue" evidence="7">
    <location>
        <position position="1"/>
    </location>
</feature>
<reference evidence="7" key="1">
    <citation type="journal article" date="2019" name="Sci. Rep.">
        <title>Draft genome of Tanacetum cinerariifolium, the natural source of mosquito coil.</title>
        <authorList>
            <person name="Yamashiro T."/>
            <person name="Shiraishi A."/>
            <person name="Satake H."/>
            <person name="Nakayama K."/>
        </authorList>
    </citation>
    <scope>NUCLEOTIDE SEQUENCE</scope>
</reference>
<organism evidence="7">
    <name type="scientific">Tanacetum cinerariifolium</name>
    <name type="common">Dalmatian daisy</name>
    <name type="synonym">Chrysanthemum cinerariifolium</name>
    <dbReference type="NCBI Taxonomy" id="118510"/>
    <lineage>
        <taxon>Eukaryota</taxon>
        <taxon>Viridiplantae</taxon>
        <taxon>Streptophyta</taxon>
        <taxon>Embryophyta</taxon>
        <taxon>Tracheophyta</taxon>
        <taxon>Spermatophyta</taxon>
        <taxon>Magnoliopsida</taxon>
        <taxon>eudicotyledons</taxon>
        <taxon>Gunneridae</taxon>
        <taxon>Pentapetalae</taxon>
        <taxon>asterids</taxon>
        <taxon>campanulids</taxon>
        <taxon>Asterales</taxon>
        <taxon>Asteraceae</taxon>
        <taxon>Asteroideae</taxon>
        <taxon>Anthemideae</taxon>
        <taxon>Anthemidinae</taxon>
        <taxon>Tanacetum</taxon>
    </lineage>
</organism>
<evidence type="ECO:0000256" key="2">
    <source>
        <dbReference type="ARBA" id="ARBA00006613"/>
    </source>
</evidence>
<dbReference type="PANTHER" id="PTHR22781">
    <property type="entry name" value="DELTA ADAPTIN-RELATED"/>
    <property type="match status" value="1"/>
</dbReference>
<dbReference type="PANTHER" id="PTHR22781:SF12">
    <property type="entry name" value="AP-3 COMPLEX SUBUNIT DELTA-1"/>
    <property type="match status" value="1"/>
</dbReference>
<accession>A0A699XZ62</accession>
<dbReference type="AlphaFoldDB" id="A0A699XZ62"/>
<name>A0A699XZ62_TANCI</name>
<dbReference type="GO" id="GO:0030123">
    <property type="term" value="C:AP-3 adaptor complex"/>
    <property type="evidence" value="ECO:0007669"/>
    <property type="project" value="InterPro"/>
</dbReference>
<evidence type="ECO:0000256" key="4">
    <source>
        <dbReference type="ARBA" id="ARBA00022737"/>
    </source>
</evidence>